<keyword evidence="2" id="KW-0808">Transferase</keyword>
<reference evidence="2 3" key="1">
    <citation type="submission" date="2019-09" db="EMBL/GenBank/DDBJ databases">
        <title>Draft genome sequence of Acinetobacter tandoii W4-4-4 isolated from environmental water sample.</title>
        <authorList>
            <person name="Wee S.K."/>
            <person name="Yan B."/>
            <person name="Mustaffa S.B."/>
            <person name="Yap E.P.H."/>
        </authorList>
    </citation>
    <scope>NUCLEOTIDE SEQUENCE [LARGE SCALE GENOMIC DNA]</scope>
    <source>
        <strain evidence="2 3">W4-4-4</strain>
    </source>
</reference>
<dbReference type="RefSeq" id="WP_016165367.1">
    <property type="nucleotide sequence ID" value="NZ_BBNK01000011.1"/>
</dbReference>
<dbReference type="Gene3D" id="3.10.490.10">
    <property type="entry name" value="Gamma-glutamyl cyclotransferase-like"/>
    <property type="match status" value="1"/>
</dbReference>
<dbReference type="EMBL" id="VXLD01000009">
    <property type="protein sequence ID" value="KAB1853342.1"/>
    <property type="molecule type" value="Genomic_DNA"/>
</dbReference>
<organism evidence="2 3">
    <name type="scientific">Acinetobacter tandoii</name>
    <dbReference type="NCBI Taxonomy" id="202954"/>
    <lineage>
        <taxon>Bacteria</taxon>
        <taxon>Pseudomonadati</taxon>
        <taxon>Pseudomonadota</taxon>
        <taxon>Gammaproteobacteria</taxon>
        <taxon>Moraxellales</taxon>
        <taxon>Moraxellaceae</taxon>
        <taxon>Acinetobacter</taxon>
    </lineage>
</organism>
<feature type="domain" description="Gamma-glutamylcyclotransferase AIG2-like" evidence="1">
    <location>
        <begin position="4"/>
        <end position="107"/>
    </location>
</feature>
<sequence>MNRLFVYGTLRPNQENAHILEGIGGTWQKGYVNGVVHILDWGPDKGLPAIVLDQAAPKVEGYFFSTEKLTEHWSSLDEFEGMQYQRVKVQVELESGERTDAWIYEMKAA</sequence>
<dbReference type="Pfam" id="PF06094">
    <property type="entry name" value="GGACT"/>
    <property type="match status" value="1"/>
</dbReference>
<dbReference type="GO" id="GO:0016740">
    <property type="term" value="F:transferase activity"/>
    <property type="evidence" value="ECO:0007669"/>
    <property type="project" value="UniProtKB-KW"/>
</dbReference>
<accession>A0A5N4WAD5</accession>
<gene>
    <name evidence="2" type="ORF">F4W09_12885</name>
</gene>
<name>A0A5N4WAD5_9GAMM</name>
<dbReference type="InterPro" id="IPR036568">
    <property type="entry name" value="GGCT-like_sf"/>
</dbReference>
<evidence type="ECO:0000259" key="1">
    <source>
        <dbReference type="Pfam" id="PF06094"/>
    </source>
</evidence>
<dbReference type="Proteomes" id="UP000325788">
    <property type="component" value="Unassembled WGS sequence"/>
</dbReference>
<evidence type="ECO:0000313" key="3">
    <source>
        <dbReference type="Proteomes" id="UP000325788"/>
    </source>
</evidence>
<dbReference type="AlphaFoldDB" id="A0A5N4WAD5"/>
<proteinExistence type="predicted"/>
<dbReference type="SUPFAM" id="SSF110857">
    <property type="entry name" value="Gamma-glutamyl cyclotransferase-like"/>
    <property type="match status" value="1"/>
</dbReference>
<dbReference type="CDD" id="cd06661">
    <property type="entry name" value="GGCT_like"/>
    <property type="match status" value="1"/>
</dbReference>
<evidence type="ECO:0000313" key="2">
    <source>
        <dbReference type="EMBL" id="KAB1853342.1"/>
    </source>
</evidence>
<comment type="caution">
    <text evidence="2">The sequence shown here is derived from an EMBL/GenBank/DDBJ whole genome shotgun (WGS) entry which is preliminary data.</text>
</comment>
<dbReference type="InterPro" id="IPR013024">
    <property type="entry name" value="GGCT-like"/>
</dbReference>
<dbReference type="InterPro" id="IPR009288">
    <property type="entry name" value="AIG2-like_dom"/>
</dbReference>
<protein>
    <submittedName>
        <fullName evidence="2">Gamma-glutamylcyclotransferase</fullName>
    </submittedName>
</protein>